<proteinExistence type="predicted"/>
<protein>
    <submittedName>
        <fullName evidence="1">Uncharacterized protein</fullName>
    </submittedName>
</protein>
<organism evidence="1">
    <name type="scientific">Zea mays</name>
    <name type="common">Maize</name>
    <dbReference type="NCBI Taxonomy" id="4577"/>
    <lineage>
        <taxon>Eukaryota</taxon>
        <taxon>Viridiplantae</taxon>
        <taxon>Streptophyta</taxon>
        <taxon>Embryophyta</taxon>
        <taxon>Tracheophyta</taxon>
        <taxon>Spermatophyta</taxon>
        <taxon>Magnoliopsida</taxon>
        <taxon>Liliopsida</taxon>
        <taxon>Poales</taxon>
        <taxon>Poaceae</taxon>
        <taxon>PACMAD clade</taxon>
        <taxon>Panicoideae</taxon>
        <taxon>Andropogonodae</taxon>
        <taxon>Andropogoneae</taxon>
        <taxon>Tripsacinae</taxon>
        <taxon>Zea</taxon>
    </lineage>
</organism>
<name>A0A1D6F6Q1_MAIZE</name>
<dbReference type="InParanoid" id="A0A1D6F6Q1"/>
<reference evidence="1" key="1">
    <citation type="submission" date="2015-12" db="EMBL/GenBank/DDBJ databases">
        <title>Update maize B73 reference genome by single molecule sequencing technologies.</title>
        <authorList>
            <consortium name="Maize Genome Sequencing Project"/>
            <person name="Ware D."/>
        </authorList>
    </citation>
    <scope>NUCLEOTIDE SEQUENCE [LARGE SCALE GENOMIC DNA]</scope>
    <source>
        <tissue evidence="1">Seedling</tissue>
    </source>
</reference>
<dbReference type="AlphaFoldDB" id="A0A1D6F6Q1"/>
<evidence type="ECO:0000313" key="1">
    <source>
        <dbReference type="EMBL" id="ONM26937.1"/>
    </source>
</evidence>
<sequence>MLFKLLLFSRMSDWSDPIDPVWAHGDNIYLGFKCKYCKKHWKWAMLHVSSNTLHRVGRMCKVVATFSRTLPITFGGSFTRSMRKGKQE</sequence>
<dbReference type="EMBL" id="CM007648">
    <property type="protein sequence ID" value="ONM26937.1"/>
    <property type="molecule type" value="Genomic_DNA"/>
</dbReference>
<gene>
    <name evidence="1" type="ORF">ZEAMMB73_Zm00001d007476</name>
</gene>
<accession>A0A1D6F6Q1</accession>